<dbReference type="InterPro" id="IPR011195">
    <property type="entry name" value="UCP010256"/>
</dbReference>
<dbReference type="PANTHER" id="PTHR39338">
    <property type="entry name" value="BLL5662 PROTEIN-RELATED"/>
    <property type="match status" value="1"/>
</dbReference>
<feature type="domain" description="VWFA" evidence="2">
    <location>
        <begin position="225"/>
        <end position="401"/>
    </location>
</feature>
<dbReference type="Proteomes" id="UP001244295">
    <property type="component" value="Unassembled WGS sequence"/>
</dbReference>
<name>A0A250DGL5_9BURK</name>
<reference evidence="4" key="2">
    <citation type="submission" date="2023-07" db="EMBL/GenBank/DDBJ databases">
        <title>Sorghum-associated microbial communities from plants grown in Nebraska, USA.</title>
        <authorList>
            <person name="Schachtman D."/>
        </authorList>
    </citation>
    <scope>NUCLEOTIDE SEQUENCE</scope>
    <source>
        <strain evidence="4">DS2795</strain>
    </source>
</reference>
<dbReference type="PANTHER" id="PTHR39338:SF6">
    <property type="entry name" value="BLL5662 PROTEIN"/>
    <property type="match status" value="1"/>
</dbReference>
<evidence type="ECO:0000259" key="2">
    <source>
        <dbReference type="SMART" id="SM00327"/>
    </source>
</evidence>
<evidence type="ECO:0000313" key="4">
    <source>
        <dbReference type="EMBL" id="MDP9925888.1"/>
    </source>
</evidence>
<dbReference type="EMBL" id="CP023284">
    <property type="protein sequence ID" value="ATA53508.1"/>
    <property type="molecule type" value="Genomic_DNA"/>
</dbReference>
<dbReference type="Pfam" id="PF05762">
    <property type="entry name" value="VWA_CoxE"/>
    <property type="match status" value="1"/>
</dbReference>
<dbReference type="Gene3D" id="3.40.50.410">
    <property type="entry name" value="von Willebrand factor, type A domain"/>
    <property type="match status" value="1"/>
</dbReference>
<dbReference type="EMBL" id="JAUSRR010000009">
    <property type="protein sequence ID" value="MDP9925888.1"/>
    <property type="molecule type" value="Genomic_DNA"/>
</dbReference>
<dbReference type="SMART" id="SM00327">
    <property type="entry name" value="VWA"/>
    <property type="match status" value="1"/>
</dbReference>
<dbReference type="RefSeq" id="WP_095744328.1">
    <property type="nucleotide sequence ID" value="NZ_CP023284.1"/>
</dbReference>
<dbReference type="AlphaFoldDB" id="A0A250DGL5"/>
<dbReference type="InterPro" id="IPR036465">
    <property type="entry name" value="vWFA_dom_sf"/>
</dbReference>
<dbReference type="InterPro" id="IPR008912">
    <property type="entry name" value="Uncharacterised_CoxE"/>
</dbReference>
<feature type="region of interest" description="Disordered" evidence="1">
    <location>
        <begin position="98"/>
        <end position="132"/>
    </location>
</feature>
<dbReference type="Proteomes" id="UP000217154">
    <property type="component" value="Chromosome"/>
</dbReference>
<dbReference type="KEGG" id="vbo:CKY39_09985"/>
<gene>
    <name evidence="3" type="ORF">CKY39_09985</name>
    <name evidence="4" type="ORF">J2W25_004935</name>
</gene>
<protein>
    <submittedName>
        <fullName evidence="4">Uncharacterized protein with von Willebrand factor type A (VWA) domain</fullName>
    </submittedName>
</protein>
<proteinExistence type="predicted"/>
<organism evidence="3 5">
    <name type="scientific">Variovorax boronicumulans</name>
    <dbReference type="NCBI Taxonomy" id="436515"/>
    <lineage>
        <taxon>Bacteria</taxon>
        <taxon>Pseudomonadati</taxon>
        <taxon>Pseudomonadota</taxon>
        <taxon>Betaproteobacteria</taxon>
        <taxon>Burkholderiales</taxon>
        <taxon>Comamonadaceae</taxon>
        <taxon>Variovorax</taxon>
    </lineage>
</organism>
<evidence type="ECO:0000256" key="1">
    <source>
        <dbReference type="SAM" id="MobiDB-lite"/>
    </source>
</evidence>
<evidence type="ECO:0000313" key="3">
    <source>
        <dbReference type="EMBL" id="ATA53508.1"/>
    </source>
</evidence>
<dbReference type="SUPFAM" id="SSF53300">
    <property type="entry name" value="vWA-like"/>
    <property type="match status" value="1"/>
</dbReference>
<sequence>MAGIQQLGDVRSGKLAGNIAAFGRALRRAGVRTDAMRIALATEAATLVGVEDKLDLGAAMEAVMVSREQDRLVFRELFDAWFRDPELANKLLAQMLPSAEGKAEPSKRRPRVREALSPPRDAVKPAAPTKPDEEIKFDAAMTASDRQRLQHADFNALGAAEYRLVERLARDIRLPVPELPARRLRPAGDAGRAHARMHWPGVLHEAARTGGEILRLPRLARREQPLPLLVLVDVSGSMERYARLLLAFLHAATRRAGRRDVFAFGTRLTDLTPAFRLADTDAMLGAASLAIDDFAGGTRLGGSLAELRQSHARRLIGRRTLVLVISDGLDTGEPAQLETELQWLKRHSRRLLWLNPLLRFEGYAPLARGAAVLHRHADAMLAVHNLNALEQLAASLAALMRASR</sequence>
<dbReference type="CDD" id="cd00198">
    <property type="entry name" value="vWFA"/>
    <property type="match status" value="1"/>
</dbReference>
<reference evidence="3 5" key="1">
    <citation type="submission" date="2017-09" db="EMBL/GenBank/DDBJ databases">
        <title>The diverse metabolic capabilities of V. boronicumulans make it an excellent choice for continued studies on novel biodegradation.</title>
        <authorList>
            <person name="Sun S."/>
        </authorList>
    </citation>
    <scope>NUCLEOTIDE SEQUENCE [LARGE SCALE GENOMIC DNA]</scope>
    <source>
        <strain evidence="3 5">J1</strain>
    </source>
</reference>
<accession>A0A250DGL5</accession>
<dbReference type="InterPro" id="IPR002035">
    <property type="entry name" value="VWF_A"/>
</dbReference>
<dbReference type="PIRSF" id="PIRSF010256">
    <property type="entry name" value="CoxE_vWa"/>
    <property type="match status" value="1"/>
</dbReference>
<evidence type="ECO:0000313" key="5">
    <source>
        <dbReference type="Proteomes" id="UP000217154"/>
    </source>
</evidence>